<comment type="caution">
    <text evidence="1">The sequence shown here is derived from an EMBL/GenBank/DDBJ whole genome shotgun (WGS) entry which is preliminary data.</text>
</comment>
<evidence type="ECO:0000313" key="2">
    <source>
        <dbReference type="Proteomes" id="UP000288805"/>
    </source>
</evidence>
<name>A0A438C6K3_VITVI</name>
<accession>A0A438C6K3</accession>
<evidence type="ECO:0000313" key="1">
    <source>
        <dbReference type="EMBL" id="RVW18870.1"/>
    </source>
</evidence>
<dbReference type="EMBL" id="QGNW01002509">
    <property type="protein sequence ID" value="RVW18870.1"/>
    <property type="molecule type" value="Genomic_DNA"/>
</dbReference>
<gene>
    <name evidence="1" type="ORF">CK203_103858</name>
</gene>
<reference evidence="1 2" key="1">
    <citation type="journal article" date="2018" name="PLoS Genet.">
        <title>Population sequencing reveals clonal diversity and ancestral inbreeding in the grapevine cultivar Chardonnay.</title>
        <authorList>
            <person name="Roach M.J."/>
            <person name="Johnson D.L."/>
            <person name="Bohlmann J."/>
            <person name="van Vuuren H.J."/>
            <person name="Jones S.J."/>
            <person name="Pretorius I.S."/>
            <person name="Schmidt S.A."/>
            <person name="Borneman A.R."/>
        </authorList>
    </citation>
    <scope>NUCLEOTIDE SEQUENCE [LARGE SCALE GENOMIC DNA]</scope>
    <source>
        <strain evidence="2">cv. Chardonnay</strain>
        <tissue evidence="1">Leaf</tissue>
    </source>
</reference>
<dbReference type="Proteomes" id="UP000288805">
    <property type="component" value="Unassembled WGS sequence"/>
</dbReference>
<protein>
    <submittedName>
        <fullName evidence="1">Uncharacterized protein</fullName>
    </submittedName>
</protein>
<organism evidence="1 2">
    <name type="scientific">Vitis vinifera</name>
    <name type="common">Grape</name>
    <dbReference type="NCBI Taxonomy" id="29760"/>
    <lineage>
        <taxon>Eukaryota</taxon>
        <taxon>Viridiplantae</taxon>
        <taxon>Streptophyta</taxon>
        <taxon>Embryophyta</taxon>
        <taxon>Tracheophyta</taxon>
        <taxon>Spermatophyta</taxon>
        <taxon>Magnoliopsida</taxon>
        <taxon>eudicotyledons</taxon>
        <taxon>Gunneridae</taxon>
        <taxon>Pentapetalae</taxon>
        <taxon>rosids</taxon>
        <taxon>Vitales</taxon>
        <taxon>Vitaceae</taxon>
        <taxon>Viteae</taxon>
        <taxon>Vitis</taxon>
    </lineage>
</organism>
<proteinExistence type="predicted"/>
<sequence>MEEAKTMKTPMSSSIKLDMDEKGTSVNSTMYRGMIGERQGPPGLRASALLRHLSLSRGGSLKGECRLLFLGDLWLGGPVLFTVRGVEIRLSPESICRILNIPSVGLRVYEAKAWPLCRDSSLERLSKVVWTRLCPGDGQTISTQPDLAQPSPSSHDLLHLIATRRTSRRGLLP</sequence>
<dbReference type="AlphaFoldDB" id="A0A438C6K3"/>